<sequence length="354" mass="36577">MPFARPSLAEIIDRVVADIGTRLPGVAGAVLRRSLLGIIGRAQAGAAHLLYGYIDWVARQALPDTAEREYLQRWAAIWGITRNAATFAEGSVTFTGTNGAAIPAGTIVQRQDGVQYATQAAATIAGGSATVAVEASVAGTDGNLAAGTSVFLISPIAGAQSSAAVAAGGITGGDDVESDERLLARLLQRIRNPPQGGAEADYVLWALEVLGVTRVWVYPMQLGAGTVTVLFVNDDDPVSIIPDAAEVAEVQAHIDRRRPVTAEVFVAAPTATPLDMTIALDPNTTSVQQAVLAELQDLLTREAQPGGTILISRLREAVSIAAGEGDNSIITPGANVTHAAGEMAVLGTVTFQAL</sequence>
<protein>
    <submittedName>
        <fullName evidence="5">Baseplate J-like family protein</fullName>
    </submittedName>
</protein>
<dbReference type="PANTHER" id="PTHR37829:SF3">
    <property type="entry name" value="PROTEIN JAYE-RELATED"/>
    <property type="match status" value="1"/>
</dbReference>
<evidence type="ECO:0000313" key="5">
    <source>
        <dbReference type="EMBL" id="AJE21502.1"/>
    </source>
</evidence>
<dbReference type="Pfam" id="PF26079">
    <property type="entry name" value="Baseplate_J_C"/>
    <property type="match status" value="1"/>
</dbReference>
<gene>
    <name evidence="5" type="ORF">Achr_20520</name>
</gene>
<evidence type="ECO:0000259" key="4">
    <source>
        <dbReference type="Pfam" id="PF26079"/>
    </source>
</evidence>
<comment type="similarity">
    <text evidence="1">Belongs to the Mu gp47/PBSX XkdT family.</text>
</comment>
<dbReference type="Pfam" id="PF04865">
    <property type="entry name" value="Baseplate_J"/>
    <property type="match status" value="1"/>
</dbReference>
<dbReference type="InterPro" id="IPR052399">
    <property type="entry name" value="Phage_Baseplate_Assmbl_Protein"/>
</dbReference>
<dbReference type="PANTHER" id="PTHR37829">
    <property type="entry name" value="PHAGE-LIKE ELEMENT PBSX PROTEIN XKDT"/>
    <property type="match status" value="1"/>
</dbReference>
<reference evidence="5 6" key="1">
    <citation type="journal article" date="2015" name="PLoS ONE">
        <title>Azotobacter Genomes: The Genome of Azotobacter chroococcum NCIMB 8003 (ATCC 4412).</title>
        <authorList>
            <person name="Robson R.L."/>
            <person name="Jones R."/>
            <person name="Robson R.M."/>
            <person name="Schwartz A."/>
            <person name="Richardson T.H."/>
        </authorList>
    </citation>
    <scope>NUCLEOTIDE SEQUENCE [LARGE SCALE GENOMIC DNA]</scope>
    <source>
        <strain evidence="5 6">NCIMB 8003</strain>
    </source>
</reference>
<feature type="domain" description="Baseplate J-like central" evidence="3">
    <location>
        <begin position="194"/>
        <end position="268"/>
    </location>
</feature>
<name>A0A0C4WT85_9GAMM</name>
<dbReference type="EMBL" id="CP010415">
    <property type="protein sequence ID" value="AJE21502.1"/>
    <property type="molecule type" value="Genomic_DNA"/>
</dbReference>
<feature type="domain" description="Baseplate protein J-like barrel" evidence="2">
    <location>
        <begin position="91"/>
        <end position="168"/>
    </location>
</feature>
<dbReference type="InterPro" id="IPR058531">
    <property type="entry name" value="Baseplate_J_M"/>
</dbReference>
<evidence type="ECO:0000259" key="2">
    <source>
        <dbReference type="Pfam" id="PF04865"/>
    </source>
</evidence>
<dbReference type="InterPro" id="IPR058530">
    <property type="entry name" value="Baseplate_J-like_C"/>
</dbReference>
<organism evidence="5 6">
    <name type="scientific">Azotobacter chroococcum NCIMB 8003</name>
    <dbReference type="NCBI Taxonomy" id="1328314"/>
    <lineage>
        <taxon>Bacteria</taxon>
        <taxon>Pseudomonadati</taxon>
        <taxon>Pseudomonadota</taxon>
        <taxon>Gammaproteobacteria</taxon>
        <taxon>Pseudomonadales</taxon>
        <taxon>Pseudomonadaceae</taxon>
        <taxon>Azotobacter</taxon>
    </lineage>
</organism>
<dbReference type="Proteomes" id="UP000068210">
    <property type="component" value="Chromosome"/>
</dbReference>
<feature type="domain" description="Baseplate J-like C-terminal" evidence="4">
    <location>
        <begin position="274"/>
        <end position="351"/>
    </location>
</feature>
<dbReference type="HOGENOM" id="CLU_039609_1_0_6"/>
<dbReference type="InterPro" id="IPR006949">
    <property type="entry name" value="Barrel_Baseplate_J-like"/>
</dbReference>
<evidence type="ECO:0000259" key="3">
    <source>
        <dbReference type="Pfam" id="PF26078"/>
    </source>
</evidence>
<dbReference type="Pfam" id="PF26078">
    <property type="entry name" value="Baseplate_J_M"/>
    <property type="match status" value="1"/>
</dbReference>
<evidence type="ECO:0000313" key="6">
    <source>
        <dbReference type="Proteomes" id="UP000068210"/>
    </source>
</evidence>
<dbReference type="AlphaFoldDB" id="A0A0C4WT85"/>
<dbReference type="KEGG" id="acx:Achr_20520"/>
<accession>A0A0C4WT85</accession>
<dbReference type="RefSeq" id="WP_039804090.1">
    <property type="nucleotide sequence ID" value="NZ_CP010415.1"/>
</dbReference>
<evidence type="ECO:0000256" key="1">
    <source>
        <dbReference type="ARBA" id="ARBA00038087"/>
    </source>
</evidence>
<keyword evidence="6" id="KW-1185">Reference proteome</keyword>
<dbReference type="STRING" id="1328314.Achr_20520"/>
<proteinExistence type="inferred from homology"/>